<dbReference type="InterPro" id="IPR018530">
    <property type="entry name" value="SiaC"/>
</dbReference>
<organism evidence="2 3">
    <name type="scientific">Azospira inquinata</name>
    <dbReference type="NCBI Taxonomy" id="2785627"/>
    <lineage>
        <taxon>Bacteria</taxon>
        <taxon>Pseudomonadati</taxon>
        <taxon>Pseudomonadota</taxon>
        <taxon>Betaproteobacteria</taxon>
        <taxon>Rhodocyclales</taxon>
        <taxon>Rhodocyclaceae</taxon>
        <taxon>Azospira</taxon>
    </lineage>
</organism>
<reference evidence="2" key="1">
    <citation type="submission" date="2020-11" db="EMBL/GenBank/DDBJ databases">
        <title>Azospira inquinata sp. nov.</title>
        <authorList>
            <person name="Moe W.M."/>
            <person name="Mikes M.C."/>
        </authorList>
    </citation>
    <scope>NUCLEOTIDE SEQUENCE</scope>
    <source>
        <strain evidence="2">Azo-3</strain>
    </source>
</reference>
<evidence type="ECO:0000313" key="3">
    <source>
        <dbReference type="Proteomes" id="UP000683428"/>
    </source>
</evidence>
<dbReference type="RefSeq" id="WP_216129154.1">
    <property type="nucleotide sequence ID" value="NZ_CP064782.1"/>
</dbReference>
<accession>A0A975SLA6</accession>
<dbReference type="Pfam" id="PF09345">
    <property type="entry name" value="SiaC"/>
    <property type="match status" value="1"/>
</dbReference>
<evidence type="ECO:0000259" key="1">
    <source>
        <dbReference type="Pfam" id="PF09345"/>
    </source>
</evidence>
<protein>
    <submittedName>
        <fullName evidence="2">DUF1987 domain-containing protein</fullName>
    </submittedName>
</protein>
<gene>
    <name evidence="2" type="ORF">Azoinq_10935</name>
</gene>
<dbReference type="EMBL" id="CP064782">
    <property type="protein sequence ID" value="QWT48368.1"/>
    <property type="molecule type" value="Genomic_DNA"/>
</dbReference>
<sequence>MDNLYIPAGRDTPEVDFRFDAHRLSLAGEAYPENAAAFFGPLLAATRRYLQQRDGRPLEVHIDLAYFNSSSTKVLFDLFSLLDQAAARENGVQVVWHYDPEDEMSLEFEQDLAAEFRHLDCQARSKP</sequence>
<name>A0A975SLA6_9RHOO</name>
<dbReference type="KEGG" id="aiq:Azoinq_10935"/>
<keyword evidence="3" id="KW-1185">Reference proteome</keyword>
<proteinExistence type="predicted"/>
<feature type="domain" description="SiaC family regulatory phosphoprotein" evidence="1">
    <location>
        <begin position="6"/>
        <end position="122"/>
    </location>
</feature>
<evidence type="ECO:0000313" key="2">
    <source>
        <dbReference type="EMBL" id="QWT48368.1"/>
    </source>
</evidence>
<dbReference type="Proteomes" id="UP000683428">
    <property type="component" value="Chromosome"/>
</dbReference>
<dbReference type="AlphaFoldDB" id="A0A975SLA6"/>